<dbReference type="NCBIfam" id="TIGR01891">
    <property type="entry name" value="amidohydrolases"/>
    <property type="match status" value="1"/>
</dbReference>
<sequence length="397" mass="43606">MRDYHDLLNEAKKIEDWLISIRRDFHRHPELGMAEFRTREKIIGYLEELGIRYQSHVAGTGVVGFIEGKQEGRTIALRADMDALPIEDRKEVPYGSTIPGKMHACGHDAHMTILLGAARLLKERADELKGQVKLFFQPAEETVGGAKPMIEAGVMENPKVDCVIGLHVSSQIETGEIGIRYGQMNAASDTIKIVLHGKSSHGAYPQEGVDAILMAGQVLTALQSIVSRNVSPIKSAVITIGVIHGGTQGNIIADRVELIGTVRTLEAETRVFVINKIEAIVKNIAAAMGGKAEFFREEGYTALINTDSIVDMVRFNGEKILGYGKVHRIEHPSLGVEDFAYFAEKAPGAFYILGCRNEEKGIIHEAHYGLFDIDEECLSVGVAMQVGNVLTFLKEEN</sequence>
<dbReference type="Gene3D" id="3.30.70.360">
    <property type="match status" value="1"/>
</dbReference>
<evidence type="ECO:0000256" key="2">
    <source>
        <dbReference type="PIRSR" id="PIRSR005962-1"/>
    </source>
</evidence>
<proteinExistence type="predicted"/>
<evidence type="ECO:0000256" key="1">
    <source>
        <dbReference type="ARBA" id="ARBA00022801"/>
    </source>
</evidence>
<feature type="binding site" evidence="2">
    <location>
        <position position="367"/>
    </location>
    <ligand>
        <name>Mn(2+)</name>
        <dbReference type="ChEBI" id="CHEBI:29035"/>
        <label>2</label>
    </ligand>
</feature>
<dbReference type="InterPro" id="IPR017439">
    <property type="entry name" value="Amidohydrolase"/>
</dbReference>
<feature type="binding site" evidence="2">
    <location>
        <position position="167"/>
    </location>
    <ligand>
        <name>Mn(2+)</name>
        <dbReference type="ChEBI" id="CHEBI:29035"/>
        <label>2</label>
    </ligand>
</feature>
<dbReference type="InterPro" id="IPR002933">
    <property type="entry name" value="Peptidase_M20"/>
</dbReference>
<feature type="binding site" evidence="2">
    <location>
        <position position="107"/>
    </location>
    <ligand>
        <name>Mn(2+)</name>
        <dbReference type="ChEBI" id="CHEBI:29035"/>
        <label>2</label>
    </ligand>
</feature>
<keyword evidence="1 4" id="KW-0378">Hydrolase</keyword>
<evidence type="ECO:0000259" key="3">
    <source>
        <dbReference type="Pfam" id="PF07687"/>
    </source>
</evidence>
<dbReference type="PANTHER" id="PTHR11014:SF63">
    <property type="entry name" value="METALLOPEPTIDASE, PUTATIVE (AFU_ORTHOLOGUE AFUA_6G09600)-RELATED"/>
    <property type="match status" value="1"/>
</dbReference>
<dbReference type="GO" id="GO:0019877">
    <property type="term" value="P:diaminopimelate biosynthetic process"/>
    <property type="evidence" value="ECO:0007669"/>
    <property type="project" value="UniProtKB-ARBA"/>
</dbReference>
<reference evidence="5" key="1">
    <citation type="submission" date="2007-10" db="EMBL/GenBank/DDBJ databases">
        <title>Complete genome of Alkaliphilus oremlandii OhILAs.</title>
        <authorList>
            <person name="Copeland A."/>
            <person name="Lucas S."/>
            <person name="Lapidus A."/>
            <person name="Barry K."/>
            <person name="Detter J.C."/>
            <person name="Glavina del Rio T."/>
            <person name="Hammon N."/>
            <person name="Israni S."/>
            <person name="Dalin E."/>
            <person name="Tice H."/>
            <person name="Pitluck S."/>
            <person name="Chain P."/>
            <person name="Malfatti S."/>
            <person name="Shin M."/>
            <person name="Vergez L."/>
            <person name="Schmutz J."/>
            <person name="Larimer F."/>
            <person name="Land M."/>
            <person name="Hauser L."/>
            <person name="Kyrpides N."/>
            <person name="Mikhailova N."/>
            <person name="Stolz J.F."/>
            <person name="Dawson A."/>
            <person name="Fisher E."/>
            <person name="Crable B."/>
            <person name="Perera E."/>
            <person name="Lisak J."/>
            <person name="Ranganathan M."/>
            <person name="Basu P."/>
            <person name="Richardson P."/>
        </authorList>
    </citation>
    <scope>NUCLEOTIDE SEQUENCE [LARGE SCALE GENOMIC DNA]</scope>
    <source>
        <strain evidence="5">OhILAs</strain>
    </source>
</reference>
<dbReference type="AlphaFoldDB" id="A8MLP7"/>
<dbReference type="GO" id="GO:0046872">
    <property type="term" value="F:metal ion binding"/>
    <property type="evidence" value="ECO:0007669"/>
    <property type="project" value="UniProtKB-KW"/>
</dbReference>
<dbReference type="GO" id="GO:0050118">
    <property type="term" value="F:N-acetyldiaminopimelate deacetylase activity"/>
    <property type="evidence" value="ECO:0007669"/>
    <property type="project" value="UniProtKB-ARBA"/>
</dbReference>
<dbReference type="InterPro" id="IPR011650">
    <property type="entry name" value="Peptidase_M20_dimer"/>
</dbReference>
<dbReference type="InterPro" id="IPR036264">
    <property type="entry name" value="Bact_exopeptidase_dim_dom"/>
</dbReference>
<feature type="binding site" evidence="2">
    <location>
        <position position="141"/>
    </location>
    <ligand>
        <name>Mn(2+)</name>
        <dbReference type="ChEBI" id="CHEBI:29035"/>
        <label>2</label>
    </ligand>
</feature>
<keyword evidence="5" id="KW-1185">Reference proteome</keyword>
<dbReference type="FunFam" id="3.30.70.360:FF:000001">
    <property type="entry name" value="N-acetyldiaminopimelate deacetylase"/>
    <property type="match status" value="1"/>
</dbReference>
<organism evidence="4 5">
    <name type="scientific">Alkaliphilus oremlandii (strain OhILAs)</name>
    <name type="common">Clostridium oremlandii (strain OhILAs)</name>
    <dbReference type="NCBI Taxonomy" id="350688"/>
    <lineage>
        <taxon>Bacteria</taxon>
        <taxon>Bacillati</taxon>
        <taxon>Bacillota</taxon>
        <taxon>Clostridia</taxon>
        <taxon>Peptostreptococcales</taxon>
        <taxon>Natronincolaceae</taxon>
        <taxon>Alkaliphilus</taxon>
    </lineage>
</organism>
<evidence type="ECO:0000313" key="5">
    <source>
        <dbReference type="Proteomes" id="UP000000269"/>
    </source>
</evidence>
<gene>
    <name evidence="4" type="ordered locus">Clos_0402</name>
</gene>
<dbReference type="SUPFAM" id="SSF55031">
    <property type="entry name" value="Bacterial exopeptidase dimerisation domain"/>
    <property type="match status" value="1"/>
</dbReference>
<dbReference type="SUPFAM" id="SSF53187">
    <property type="entry name" value="Zn-dependent exopeptidases"/>
    <property type="match status" value="1"/>
</dbReference>
<feature type="binding site" evidence="2">
    <location>
        <position position="105"/>
    </location>
    <ligand>
        <name>Mn(2+)</name>
        <dbReference type="ChEBI" id="CHEBI:29035"/>
        <label>2</label>
    </ligand>
</feature>
<comment type="cofactor">
    <cofactor evidence="2">
        <name>Mn(2+)</name>
        <dbReference type="ChEBI" id="CHEBI:29035"/>
    </cofactor>
    <text evidence="2">The Mn(2+) ion enhances activity.</text>
</comment>
<keyword evidence="2" id="KW-0464">Manganese</keyword>
<dbReference type="GO" id="GO:0004046">
    <property type="term" value="F:aminoacylase activity"/>
    <property type="evidence" value="ECO:0007669"/>
    <property type="project" value="UniProtKB-EC"/>
</dbReference>
<evidence type="ECO:0000313" key="4">
    <source>
        <dbReference type="EMBL" id="ABW17964.1"/>
    </source>
</evidence>
<dbReference type="OrthoDB" id="9776731at2"/>
<dbReference type="Proteomes" id="UP000000269">
    <property type="component" value="Chromosome"/>
</dbReference>
<dbReference type="Gene3D" id="3.40.630.10">
    <property type="entry name" value="Zn peptidases"/>
    <property type="match status" value="1"/>
</dbReference>
<feature type="domain" description="Peptidase M20 dimerisation" evidence="3">
    <location>
        <begin position="190"/>
        <end position="286"/>
    </location>
</feature>
<keyword evidence="2" id="KW-0479">Metal-binding</keyword>
<dbReference type="RefSeq" id="WP_012158279.1">
    <property type="nucleotide sequence ID" value="NC_009922.1"/>
</dbReference>
<dbReference type="Pfam" id="PF01546">
    <property type="entry name" value="Peptidase_M20"/>
    <property type="match status" value="1"/>
</dbReference>
<dbReference type="Pfam" id="PF07687">
    <property type="entry name" value="M20_dimer"/>
    <property type="match status" value="1"/>
</dbReference>
<accession>A8MLP7</accession>
<dbReference type="eggNOG" id="COG1473">
    <property type="taxonomic scope" value="Bacteria"/>
</dbReference>
<dbReference type="STRING" id="350688.Clos_0402"/>
<dbReference type="EC" id="3.5.1.14" evidence="4"/>
<name>A8MLP7_ALKOO</name>
<dbReference type="PIRSF" id="PIRSF005962">
    <property type="entry name" value="Pept_M20D_amidohydro"/>
    <property type="match status" value="1"/>
</dbReference>
<dbReference type="HOGENOM" id="CLU_023257_0_1_9"/>
<dbReference type="KEGG" id="aoe:Clos_0402"/>
<dbReference type="PANTHER" id="PTHR11014">
    <property type="entry name" value="PEPTIDASE M20 FAMILY MEMBER"/>
    <property type="match status" value="1"/>
</dbReference>
<dbReference type="EMBL" id="CP000853">
    <property type="protein sequence ID" value="ABW17964.1"/>
    <property type="molecule type" value="Genomic_DNA"/>
</dbReference>
<protein>
    <submittedName>
        <fullName evidence="4">Amidohydrolase</fullName>
        <ecNumber evidence="4">3.5.1.14</ecNumber>
    </submittedName>
</protein>